<accession>A0ABX1S7S3</accession>
<dbReference type="Pfam" id="PF08734">
    <property type="entry name" value="GYD"/>
    <property type="match status" value="1"/>
</dbReference>
<gene>
    <name evidence="1" type="ORF">HF526_05955</name>
</gene>
<name>A0ABX1S7S3_9PSEU</name>
<dbReference type="EMBL" id="JAAXLA010000007">
    <property type="protein sequence ID" value="NMH96862.1"/>
    <property type="molecule type" value="Genomic_DNA"/>
</dbReference>
<comment type="caution">
    <text evidence="1">The sequence shown here is derived from an EMBL/GenBank/DDBJ whole genome shotgun (WGS) entry which is preliminary data.</text>
</comment>
<organism evidence="1 2">
    <name type="scientific">Pseudonocardia acidicola</name>
    <dbReference type="NCBI Taxonomy" id="2724939"/>
    <lineage>
        <taxon>Bacteria</taxon>
        <taxon>Bacillati</taxon>
        <taxon>Actinomycetota</taxon>
        <taxon>Actinomycetes</taxon>
        <taxon>Pseudonocardiales</taxon>
        <taxon>Pseudonocardiaceae</taxon>
        <taxon>Pseudonocardia</taxon>
    </lineage>
</organism>
<dbReference type="InterPro" id="IPR014845">
    <property type="entry name" value="GYD/TTHA1554"/>
</dbReference>
<proteinExistence type="predicted"/>
<protein>
    <submittedName>
        <fullName evidence="1">GYD domain-containing protein</fullName>
    </submittedName>
</protein>
<dbReference type="Proteomes" id="UP000820669">
    <property type="component" value="Unassembled WGS sequence"/>
</dbReference>
<keyword evidence="2" id="KW-1185">Reference proteome</keyword>
<dbReference type="RefSeq" id="WP_169380246.1">
    <property type="nucleotide sequence ID" value="NZ_JAAXLA010000007.1"/>
</dbReference>
<evidence type="ECO:0000313" key="1">
    <source>
        <dbReference type="EMBL" id="NMH96862.1"/>
    </source>
</evidence>
<reference evidence="1 2" key="1">
    <citation type="submission" date="2020-04" db="EMBL/GenBank/DDBJ databases">
        <authorList>
            <person name="Klaysubun C."/>
            <person name="Duangmal K."/>
            <person name="Lipun K."/>
        </authorList>
    </citation>
    <scope>NUCLEOTIDE SEQUENCE [LARGE SCALE GENOMIC DNA]</scope>
    <source>
        <strain evidence="1 2">K10HN5</strain>
    </source>
</reference>
<evidence type="ECO:0000313" key="2">
    <source>
        <dbReference type="Proteomes" id="UP000820669"/>
    </source>
</evidence>
<sequence>MPTYILLSTLVGDGGQTLHSHPDRLRAVDDEVKVMGCQVLAQYAVLGPYDFITILEAPDNETVAHLSVDLASRGTVKIQTLAAVPLESFIDKLKSHEQLGRGEIATS</sequence>